<sequence length="2526" mass="282034">MAAPGRKKATKPSKVVKPSKNTRRSTASTKNHRFQSFSERISKLKIDPIRRKRKAEEQEELSQATETYFGRAFEEWRDLNMSKTFTAFAKEVAPLCDSLAMILYHEEKIMDILDEYIRVGDPLAMEPILSLLSHFAHDLDVRFEKHFQRAVATITSVAASNEDPAAVEWCFNSLAWLFKYLSRVLTPDLRPVYDLMSPYMGKTRQKPFIIRFAAESQSFLIRKAAATYERDPVPLDLIIGHALEDCQASSDHPSADFYRQGVMTLLTEAIKGVQNGVHSSGPATIQSLLKEAEQSASQSQSQHANMLTGIVTSLIHHTTPETFQPLLHTILQHVDASLTAENDTHLPLHSRLVYTMVSVRKGARVSDWSSTISTLREMMRLATKVPDDDLKTRYSILSALAVALQSAPIDAVLPALNLLPTLRTEPWASHFLHFCDLYARLGQERFQSFLLPELQRFVVEQWQRYTSDILLLLPRVLAPNQQITCPVGMQQNIKIQLRSHPQDTSSLHSLNTLLVALPHLKIDDSRREAIKVDLLGYVEAALGAEGDDSTELRNFGLGACFQTVLNGGDASERIGSLWPLLCQISRQVINLSQFWGNMLRYVQLYPPGPELMDGSETALLEESLIQCLSMSSHDIRDAALNILQQIYKLQQQPVPEVLSAAVTIESTPISLEASRGISMNIRRLGLGYSNAQHDSLVQKAIPRYCFGLLHIQLTPAWNDAIDALAEMSKDPVAEGIITSLSQAWLEGQTTNTSPLASEEHDQVLNVETSGFRVFSDFECSNMVKMMAICDQVFEAANHGYPSIEEQFNQNHEVIPMVSTNARQQALRVLNKMPNIAEKKSRMLVPVLLSWASSTTTESDDAAWSHGWSRKDQKAMLALFAQFTNPKVLFRSGEVYDALLNLCANGDVEIQRSALKAILAWKDPAVTRYAEQLTNLLDEARFRDEVAVFLQSEHDDEAAIRPEHKPTLMPVLLRLLYGRAVAGGKEGQRARRRTIFMAISRFGQEIVEAFVDIALASAGIPQADAWESLDQALAQLKSPARQQFGMLNMFDDLLSTLGLELESSGEKLLNAILLCTIAASRKLNASEDEGDLKDGSLLRSVRQVGMQCLAKVYLGMENNDFSGQMKLVASELLMPRKDKFATENTQSISGSLRLLSAWSMLMKTASYMTTRLGYVLDGVAELLVQETAKDDVRLFVLQGILDNLADKGGILAEAHVTAFVQSIGSVINRNPSSEVLGACVTSFSKLAECIKNQTEAEAVMNVCTSLLTKPSKLVSPRTKIGLLSTLEPLLKGFDVPAESPLYIALSGLFSRMRSDDGRHVLSAVFGQLCKKDEDLAEAASICADLNATGSRLDQADDERRERGFVKIFEGYEDFSLQMWQPIVHNCLYFIRDAEDMVNRANAARALERFVAVSATKPTGYGQMITTTILPSIEHGMAESSELVRAEYVRLLGHVVEKVTDMASVSDLQVLTVGGDDEASFFTNVLHIQQHRRLRALRRLADEANGLSSSNATKYLIPLLEHFVFNPAEGDAGRTLADQTVSTLGALANVMKWSSFRFTFKRYTGLLKSQPDHEKVVLRLLGVLVDALHSQSRSGWDEATIKTRADIIVRDFLPPLMAYLHLKDESTVDRRMPVAVTIVKLLQLLPEEEMSIRLAPVLTDVCHVLRSRSIEARDQTRKALAAILGLVGPAYFGFLLKELRVALQRGYQLHVLSFTVHSLLVHAIDQYQPGDLDHCLSQLAMVIMDDIFGVTGQEKEAEEYKTGMKEIKSSKSYDTMELLARVTPVQRLGRLIQPVRTLLMERLDFKSAEKIDSLLARLRKGLDQNPAAESRDMLTFCHEIVRHVYAEQSDGGPRTKEADPRRNRYLIKPERRDTKGSKTATTSHIFKLVSFALNLLRKVLRRHEDLQTPGNLAGFLPMAGDALVQSQEEVQVSAMRLLSTIMRVPIPELETDAPVYAKEAVRTLKATTSINTDAARGALELLTAVLREKRSVPVKGKDIGDVLKTIKVDIDEPDKQGVVYKFLRAVVGRKIMITEVYEIMDEVSKVVVTNADRNVRDGARSAYIHFIMEYPQGKDRWNKQAAFFVENLKYEHPAGRQSTMELLHQLLLKVQDDVLAQLAFTLFVALVPVQVSDTNFDCRHMAGILIAKLFERADDEHYSTYVGLLEKWLRLQGNPTVQNAALQCWQVCLRTRLPATRRLETLRNEIDSMLDQLKDGEAEATDEVANNALQTFDILLDAAPVVAFSKKSASIWEKLRSALRFSKSEIKIIAARMLERLFSDVASTSSKLSSGLSAVPLRGSQGLELHGDDLRWFCAVNIRVLLSHSDDTEGVLPTQTARNLAFLGRCFAANNMTWRADEGTNSDDEEVETPDTGKDPSAIAYLLNRLSYIIRQERIAISCRLAAIECQISLVNHVSTLPDLAGTIRPAYLLTDNTIPQQLGEAHGRLVEKASELLELLQKKVGSTTYLSALGNVRGEAKARREERRQKRKIEAVSAPERWAKDKRKKHDARKVTLKARASEARGKRRGW</sequence>
<dbReference type="InterPro" id="IPR011430">
    <property type="entry name" value="UTP20_N"/>
</dbReference>
<dbReference type="InterPro" id="IPR052575">
    <property type="entry name" value="SSU_processome_comp_20"/>
</dbReference>
<dbReference type="GO" id="GO:0032040">
    <property type="term" value="C:small-subunit processome"/>
    <property type="evidence" value="ECO:0007669"/>
    <property type="project" value="TreeGrafter"/>
</dbReference>
<dbReference type="PANTHER" id="PTHR17695">
    <property type="entry name" value="SMALL SUBUNIT PROCESSOME COMPONENT 20 HOMOLOG"/>
    <property type="match status" value="1"/>
</dbReference>
<reference evidence="5 6" key="1">
    <citation type="submission" date="2023-08" db="EMBL/GenBank/DDBJ databases">
        <title>Black Yeasts Isolated from many extreme environments.</title>
        <authorList>
            <person name="Coleine C."/>
            <person name="Stajich J.E."/>
            <person name="Selbmann L."/>
        </authorList>
    </citation>
    <scope>NUCLEOTIDE SEQUENCE [LARGE SCALE GENOMIC DNA]</scope>
    <source>
        <strain evidence="5 6">CCFEE 5935</strain>
    </source>
</reference>
<dbReference type="SUPFAM" id="SSF48371">
    <property type="entry name" value="ARM repeat"/>
    <property type="match status" value="3"/>
</dbReference>
<dbReference type="Gene3D" id="1.25.10.10">
    <property type="entry name" value="Leucine-rich Repeat Variant"/>
    <property type="match status" value="2"/>
</dbReference>
<organism evidence="5 6">
    <name type="scientific">Saxophila tyrrhenica</name>
    <dbReference type="NCBI Taxonomy" id="1690608"/>
    <lineage>
        <taxon>Eukaryota</taxon>
        <taxon>Fungi</taxon>
        <taxon>Dikarya</taxon>
        <taxon>Ascomycota</taxon>
        <taxon>Pezizomycotina</taxon>
        <taxon>Dothideomycetes</taxon>
        <taxon>Dothideomycetidae</taxon>
        <taxon>Mycosphaerellales</taxon>
        <taxon>Extremaceae</taxon>
        <taxon>Saxophila</taxon>
    </lineage>
</organism>
<comment type="caution">
    <text evidence="5">The sequence shown here is derived from an EMBL/GenBank/DDBJ whole genome shotgun (WGS) entry which is preliminary data.</text>
</comment>
<dbReference type="Pfam" id="PF07539">
    <property type="entry name" value="UTP20_N"/>
    <property type="match status" value="1"/>
</dbReference>
<dbReference type="Pfam" id="PF23099">
    <property type="entry name" value="UTP20_C"/>
    <property type="match status" value="1"/>
</dbReference>
<evidence type="ECO:0000259" key="2">
    <source>
        <dbReference type="Pfam" id="PF07539"/>
    </source>
</evidence>
<name>A0AAV9PBR0_9PEZI</name>
<feature type="region of interest" description="Disordered" evidence="1">
    <location>
        <begin position="1"/>
        <end position="36"/>
    </location>
</feature>
<feature type="compositionally biased region" description="Polar residues" evidence="1">
    <location>
        <begin position="24"/>
        <end position="36"/>
    </location>
</feature>
<dbReference type="InterPro" id="IPR057525">
    <property type="entry name" value="UTP20_C"/>
</dbReference>
<evidence type="ECO:0000313" key="5">
    <source>
        <dbReference type="EMBL" id="KAK5169097.1"/>
    </source>
</evidence>
<accession>A0AAV9PBR0</accession>
<protein>
    <submittedName>
        <fullName evidence="5">U3 snoRNP protein</fullName>
    </submittedName>
</protein>
<proteinExistence type="predicted"/>
<keyword evidence="6" id="KW-1185">Reference proteome</keyword>
<feature type="domain" description="U3 small nucleolar RNA-associated protein 20 C-terminal" evidence="4">
    <location>
        <begin position="2443"/>
        <end position="2513"/>
    </location>
</feature>
<feature type="compositionally biased region" description="Basic residues" evidence="1">
    <location>
        <begin position="2499"/>
        <end position="2512"/>
    </location>
</feature>
<evidence type="ECO:0000313" key="6">
    <source>
        <dbReference type="Proteomes" id="UP001337655"/>
    </source>
</evidence>
<dbReference type="RefSeq" id="XP_064658563.1">
    <property type="nucleotide sequence ID" value="XM_064803648.1"/>
</dbReference>
<dbReference type="InterPro" id="IPR011989">
    <property type="entry name" value="ARM-like"/>
</dbReference>
<dbReference type="Pfam" id="PF20416">
    <property type="entry name" value="UTP20"/>
    <property type="match status" value="1"/>
</dbReference>
<feature type="domain" description="U3 small nucleolar RNA-associated protein 20 N-terminal" evidence="2">
    <location>
        <begin position="867"/>
        <end position="1438"/>
    </location>
</feature>
<gene>
    <name evidence="5" type="primary">UTP20</name>
    <name evidence="5" type="ORF">LTR77_006406</name>
</gene>
<feature type="compositionally biased region" description="Basic residues" evidence="1">
    <location>
        <begin position="1"/>
        <end position="11"/>
    </location>
</feature>
<feature type="region of interest" description="Disordered" evidence="1">
    <location>
        <begin position="2476"/>
        <end position="2526"/>
    </location>
</feature>
<evidence type="ECO:0000256" key="1">
    <source>
        <dbReference type="SAM" id="MobiDB-lite"/>
    </source>
</evidence>
<dbReference type="GO" id="GO:0030686">
    <property type="term" value="C:90S preribosome"/>
    <property type="evidence" value="ECO:0007669"/>
    <property type="project" value="TreeGrafter"/>
</dbReference>
<evidence type="ECO:0000259" key="4">
    <source>
        <dbReference type="Pfam" id="PF23099"/>
    </source>
</evidence>
<dbReference type="InterPro" id="IPR016024">
    <property type="entry name" value="ARM-type_fold"/>
</dbReference>
<dbReference type="PANTHER" id="PTHR17695:SF11">
    <property type="entry name" value="SMALL SUBUNIT PROCESSOME COMPONENT 20 HOMOLOG"/>
    <property type="match status" value="1"/>
</dbReference>
<evidence type="ECO:0000259" key="3">
    <source>
        <dbReference type="Pfam" id="PF20416"/>
    </source>
</evidence>
<feature type="compositionally biased region" description="Basic and acidic residues" evidence="1">
    <location>
        <begin position="2476"/>
        <end position="2489"/>
    </location>
</feature>
<feature type="domain" description="U3 small nucleolar RNA-associated protein 20" evidence="3">
    <location>
        <begin position="1622"/>
        <end position="1839"/>
    </location>
</feature>
<dbReference type="Proteomes" id="UP001337655">
    <property type="component" value="Unassembled WGS sequence"/>
</dbReference>
<dbReference type="InterPro" id="IPR046523">
    <property type="entry name" value="UTP20_dom"/>
</dbReference>
<dbReference type="GeneID" id="89927746"/>
<dbReference type="EMBL" id="JAVRRT010000009">
    <property type="protein sequence ID" value="KAK5169097.1"/>
    <property type="molecule type" value="Genomic_DNA"/>
</dbReference>